<dbReference type="Pfam" id="PF12680">
    <property type="entry name" value="SnoaL_2"/>
    <property type="match status" value="1"/>
</dbReference>
<dbReference type="KEGG" id="pstg:E8M01_16935"/>
<accession>A0A4D7B5R4</accession>
<dbReference type="SUPFAM" id="SSF54427">
    <property type="entry name" value="NTF2-like"/>
    <property type="match status" value="1"/>
</dbReference>
<dbReference type="InterPro" id="IPR037401">
    <property type="entry name" value="SnoaL-like"/>
</dbReference>
<dbReference type="AlphaFoldDB" id="A0A4D7B5R4"/>
<dbReference type="Gene3D" id="3.10.450.50">
    <property type="match status" value="1"/>
</dbReference>
<name>A0A4D7B5R4_9HYPH</name>
<dbReference type="Proteomes" id="UP000298781">
    <property type="component" value="Chromosome"/>
</dbReference>
<evidence type="ECO:0000313" key="2">
    <source>
        <dbReference type="EMBL" id="QCI65748.1"/>
    </source>
</evidence>
<dbReference type="RefSeq" id="WP_136961194.1">
    <property type="nucleotide sequence ID" value="NZ_CP039690.1"/>
</dbReference>
<keyword evidence="3" id="KW-1185">Reference proteome</keyword>
<proteinExistence type="predicted"/>
<protein>
    <submittedName>
        <fullName evidence="2">Nuclear transport factor 2 family protein</fullName>
    </submittedName>
</protein>
<sequence length="152" mass="16820">MPAATPRDIAETFYEAFAARDGKAMGALYADDATFEDPVFGRLDAAHTRIMWRLLVGRAADLAVSYTVETADETTARVAWIAEYTFSQTDRPVVNNVTGTLTCRDGLIIRHKDVFSFWHWSRQALGLPGLLLGWTPFLQAKVGAKARKTIGL</sequence>
<organism evidence="2 3">
    <name type="scientific">Phreatobacter stygius</name>
    <dbReference type="NCBI Taxonomy" id="1940610"/>
    <lineage>
        <taxon>Bacteria</taxon>
        <taxon>Pseudomonadati</taxon>
        <taxon>Pseudomonadota</taxon>
        <taxon>Alphaproteobacteria</taxon>
        <taxon>Hyphomicrobiales</taxon>
        <taxon>Phreatobacteraceae</taxon>
        <taxon>Phreatobacter</taxon>
    </lineage>
</organism>
<dbReference type="EMBL" id="CP039690">
    <property type="protein sequence ID" value="QCI65748.1"/>
    <property type="molecule type" value="Genomic_DNA"/>
</dbReference>
<reference evidence="2 3" key="1">
    <citation type="submission" date="2019-04" db="EMBL/GenBank/DDBJ databases">
        <title>Phreatobacter aquaticus sp. nov.</title>
        <authorList>
            <person name="Choi A."/>
        </authorList>
    </citation>
    <scope>NUCLEOTIDE SEQUENCE [LARGE SCALE GENOMIC DNA]</scope>
    <source>
        <strain evidence="2 3">KCTC 52518</strain>
    </source>
</reference>
<dbReference type="InterPro" id="IPR032710">
    <property type="entry name" value="NTF2-like_dom_sf"/>
</dbReference>
<evidence type="ECO:0000259" key="1">
    <source>
        <dbReference type="Pfam" id="PF12680"/>
    </source>
</evidence>
<gene>
    <name evidence="2" type="ORF">E8M01_16935</name>
</gene>
<evidence type="ECO:0000313" key="3">
    <source>
        <dbReference type="Proteomes" id="UP000298781"/>
    </source>
</evidence>
<feature type="domain" description="SnoaL-like" evidence="1">
    <location>
        <begin position="11"/>
        <end position="111"/>
    </location>
</feature>
<dbReference type="OrthoDB" id="5732163at2"/>